<evidence type="ECO:0000256" key="1">
    <source>
        <dbReference type="SAM" id="Coils"/>
    </source>
</evidence>
<proteinExistence type="predicted"/>
<reference evidence="3" key="1">
    <citation type="submission" date="2021-09" db="EMBL/GenBank/DDBJ databases">
        <authorList>
            <consortium name="AG Swart"/>
            <person name="Singh M."/>
            <person name="Singh A."/>
            <person name="Seah K."/>
            <person name="Emmerich C."/>
        </authorList>
    </citation>
    <scope>NUCLEOTIDE SEQUENCE</scope>
    <source>
        <strain evidence="3">ATCC30299</strain>
    </source>
</reference>
<protein>
    <submittedName>
        <fullName evidence="3">Uncharacterized protein</fullName>
    </submittedName>
</protein>
<dbReference type="EMBL" id="CAJZBQ010000003">
    <property type="protein sequence ID" value="CAG9310967.1"/>
    <property type="molecule type" value="Genomic_DNA"/>
</dbReference>
<feature type="compositionally biased region" description="Low complexity" evidence="2">
    <location>
        <begin position="10"/>
        <end position="22"/>
    </location>
</feature>
<name>A0AAU9I9Q9_9CILI</name>
<dbReference type="AlphaFoldDB" id="A0AAU9I9Q9"/>
<evidence type="ECO:0000313" key="4">
    <source>
        <dbReference type="Proteomes" id="UP001162131"/>
    </source>
</evidence>
<feature type="region of interest" description="Disordered" evidence="2">
    <location>
        <begin position="307"/>
        <end position="341"/>
    </location>
</feature>
<evidence type="ECO:0000313" key="3">
    <source>
        <dbReference type="EMBL" id="CAG9310967.1"/>
    </source>
</evidence>
<organism evidence="3 4">
    <name type="scientific">Blepharisma stoltei</name>
    <dbReference type="NCBI Taxonomy" id="1481888"/>
    <lineage>
        <taxon>Eukaryota</taxon>
        <taxon>Sar</taxon>
        <taxon>Alveolata</taxon>
        <taxon>Ciliophora</taxon>
        <taxon>Postciliodesmatophora</taxon>
        <taxon>Heterotrichea</taxon>
        <taxon>Heterotrichida</taxon>
        <taxon>Blepharismidae</taxon>
        <taxon>Blepharisma</taxon>
    </lineage>
</organism>
<comment type="caution">
    <text evidence="3">The sequence shown here is derived from an EMBL/GenBank/DDBJ whole genome shotgun (WGS) entry which is preliminary data.</text>
</comment>
<feature type="compositionally biased region" description="Polar residues" evidence="2">
    <location>
        <begin position="307"/>
        <end position="323"/>
    </location>
</feature>
<feature type="coiled-coil region" evidence="1">
    <location>
        <begin position="158"/>
        <end position="206"/>
    </location>
</feature>
<keyword evidence="4" id="KW-1185">Reference proteome</keyword>
<dbReference type="Proteomes" id="UP001162131">
    <property type="component" value="Unassembled WGS sequence"/>
</dbReference>
<accession>A0AAU9I9Q9</accession>
<feature type="region of interest" description="Disordered" evidence="2">
    <location>
        <begin position="1"/>
        <end position="22"/>
    </location>
</feature>
<sequence length="341" mass="38553">MSCSDLKPPSLQTSKKSKNQSLNSSLKFSDLDVAQHSENLANSQHPELIAKDIRSLNLFLESLAAWSTEYFFSKLPLSLSHLPRVPIMDYFQEISPACERLRDVFGNIRETAKNRISSMEEVISVAETDKKIFTQTMSQIKLDIQRISLKVEKKDEIISQLSKILESKNAELSEKSKNTDAFIHGFKELKSEVETLKDDIKLACNSIQYALAEAERWGYVISKSKLNSLLDYTSEAKQCILTIVQESAAEKQKVRDLEKQMEKNSEVSDAHIKIISGMNKKIESLSQAIDERSQNSFASLCKSSQVSINQSNLSSKQNESPISLNERRYDMPLKDRASSKS</sequence>
<keyword evidence="1" id="KW-0175">Coiled coil</keyword>
<feature type="compositionally biased region" description="Basic and acidic residues" evidence="2">
    <location>
        <begin position="325"/>
        <end position="341"/>
    </location>
</feature>
<gene>
    <name evidence="3" type="ORF">BSTOLATCC_MIC2681</name>
</gene>
<evidence type="ECO:0000256" key="2">
    <source>
        <dbReference type="SAM" id="MobiDB-lite"/>
    </source>
</evidence>